<dbReference type="Proteomes" id="UP000679690">
    <property type="component" value="Unassembled WGS sequence"/>
</dbReference>
<evidence type="ECO:0000259" key="3">
    <source>
        <dbReference type="PROSITE" id="PS51462"/>
    </source>
</evidence>
<keyword evidence="2" id="KW-0378">Hydrolase</keyword>
<reference evidence="4 5" key="1">
    <citation type="submission" date="2021-03" db="EMBL/GenBank/DDBJ databases">
        <title>Actinoplanes flavus sp. nov., a novel actinomycete isolated from Coconut Palm rhizosphere soil.</title>
        <authorList>
            <person name="Luo X."/>
        </authorList>
    </citation>
    <scope>NUCLEOTIDE SEQUENCE [LARGE SCALE GENOMIC DNA]</scope>
    <source>
        <strain evidence="4 5">NEAU-H7</strain>
    </source>
</reference>
<accession>A0ABS3UD65</accession>
<feature type="domain" description="Nudix hydrolase" evidence="3">
    <location>
        <begin position="15"/>
        <end position="150"/>
    </location>
</feature>
<evidence type="ECO:0000313" key="5">
    <source>
        <dbReference type="Proteomes" id="UP000679690"/>
    </source>
</evidence>
<dbReference type="PANTHER" id="PTHR43736">
    <property type="entry name" value="ADP-RIBOSE PYROPHOSPHATASE"/>
    <property type="match status" value="1"/>
</dbReference>
<dbReference type="RefSeq" id="WP_208465930.1">
    <property type="nucleotide sequence ID" value="NZ_JAGFNS010000002.1"/>
</dbReference>
<dbReference type="InterPro" id="IPR015797">
    <property type="entry name" value="NUDIX_hydrolase-like_dom_sf"/>
</dbReference>
<organism evidence="4 5">
    <name type="scientific">Actinoplanes flavus</name>
    <dbReference type="NCBI Taxonomy" id="2820290"/>
    <lineage>
        <taxon>Bacteria</taxon>
        <taxon>Bacillati</taxon>
        <taxon>Actinomycetota</taxon>
        <taxon>Actinomycetes</taxon>
        <taxon>Micromonosporales</taxon>
        <taxon>Micromonosporaceae</taxon>
        <taxon>Actinoplanes</taxon>
    </lineage>
</organism>
<evidence type="ECO:0000313" key="4">
    <source>
        <dbReference type="EMBL" id="MBO3736715.1"/>
    </source>
</evidence>
<dbReference type="InterPro" id="IPR020084">
    <property type="entry name" value="NUDIX_hydrolase_CS"/>
</dbReference>
<dbReference type="Pfam" id="PF00293">
    <property type="entry name" value="NUDIX"/>
    <property type="match status" value="1"/>
</dbReference>
<proteinExistence type="inferred from homology"/>
<protein>
    <submittedName>
        <fullName evidence="4">NUDIX domain-containing protein</fullName>
    </submittedName>
</protein>
<sequence>MKVTDPHPLEPAGPPPQHPVDVFLLLTDADRILLALREGTGYRDGWWNVPSGKMEYKEDAVAGVRREAYEEIGVRFADDEPRFAGVVHHRNPEGQGRIALVFTAEFDVRRHGAPVNREPHKCADIRWTSINELPANTVPYTVASIDLWRTGAGLQISGWQ</sequence>
<dbReference type="EMBL" id="JAGFNS010000002">
    <property type="protein sequence ID" value="MBO3736715.1"/>
    <property type="molecule type" value="Genomic_DNA"/>
</dbReference>
<evidence type="ECO:0000256" key="2">
    <source>
        <dbReference type="ARBA" id="ARBA00022801"/>
    </source>
</evidence>
<evidence type="ECO:0000256" key="1">
    <source>
        <dbReference type="ARBA" id="ARBA00005582"/>
    </source>
</evidence>
<dbReference type="PROSITE" id="PS00893">
    <property type="entry name" value="NUDIX_BOX"/>
    <property type="match status" value="1"/>
</dbReference>
<name>A0ABS3UD65_9ACTN</name>
<dbReference type="PROSITE" id="PS51462">
    <property type="entry name" value="NUDIX"/>
    <property type="match status" value="1"/>
</dbReference>
<dbReference type="SUPFAM" id="SSF55811">
    <property type="entry name" value="Nudix"/>
    <property type="match status" value="1"/>
</dbReference>
<keyword evidence="5" id="KW-1185">Reference proteome</keyword>
<gene>
    <name evidence="4" type="ORF">J5X75_04165</name>
</gene>
<comment type="similarity">
    <text evidence="1">Belongs to the Nudix hydrolase family.</text>
</comment>
<dbReference type="PANTHER" id="PTHR43736:SF1">
    <property type="entry name" value="DIHYDRONEOPTERIN TRIPHOSPHATE DIPHOSPHATASE"/>
    <property type="match status" value="1"/>
</dbReference>
<comment type="caution">
    <text evidence="4">The sequence shown here is derived from an EMBL/GenBank/DDBJ whole genome shotgun (WGS) entry which is preliminary data.</text>
</comment>
<dbReference type="Gene3D" id="3.90.79.10">
    <property type="entry name" value="Nucleoside Triphosphate Pyrophosphohydrolase"/>
    <property type="match status" value="1"/>
</dbReference>
<dbReference type="InterPro" id="IPR000086">
    <property type="entry name" value="NUDIX_hydrolase_dom"/>
</dbReference>